<proteinExistence type="predicted"/>
<feature type="region of interest" description="Disordered" evidence="2">
    <location>
        <begin position="155"/>
        <end position="177"/>
    </location>
</feature>
<dbReference type="PROSITE" id="PS00892">
    <property type="entry name" value="HIT_1"/>
    <property type="match status" value="1"/>
</dbReference>
<dbReference type="InterPro" id="IPR011146">
    <property type="entry name" value="HIT-like"/>
</dbReference>
<dbReference type="EMBL" id="JAHKNI010000002">
    <property type="protein sequence ID" value="MBU3061723.1"/>
    <property type="molecule type" value="Genomic_DNA"/>
</dbReference>
<dbReference type="PRINTS" id="PR00332">
    <property type="entry name" value="HISTRIAD"/>
</dbReference>
<evidence type="ECO:0000256" key="1">
    <source>
        <dbReference type="PROSITE-ProRule" id="PRU00464"/>
    </source>
</evidence>
<dbReference type="InterPro" id="IPR036265">
    <property type="entry name" value="HIT-like_sf"/>
</dbReference>
<dbReference type="Proteomes" id="UP000733379">
    <property type="component" value="Unassembled WGS sequence"/>
</dbReference>
<reference evidence="4 5" key="1">
    <citation type="submission" date="2021-06" db="EMBL/GenBank/DDBJ databases">
        <title>Actinomycetes sequencing.</title>
        <authorList>
            <person name="Shan Q."/>
        </authorList>
    </citation>
    <scope>NUCLEOTIDE SEQUENCE [LARGE SCALE GENOMIC DNA]</scope>
    <source>
        <strain evidence="4 5">NEAU-G5</strain>
    </source>
</reference>
<accession>A0ABS6AXK0</accession>
<evidence type="ECO:0000256" key="2">
    <source>
        <dbReference type="SAM" id="MobiDB-lite"/>
    </source>
</evidence>
<evidence type="ECO:0000313" key="5">
    <source>
        <dbReference type="Proteomes" id="UP000733379"/>
    </source>
</evidence>
<name>A0ABS6AXK0_9NOCA</name>
<keyword evidence="5" id="KW-1185">Reference proteome</keyword>
<feature type="short sequence motif" description="Histidine triad motif" evidence="1">
    <location>
        <begin position="113"/>
        <end position="117"/>
    </location>
</feature>
<sequence>MVTERAATERRQGTVGDDCVFCRIVAGTAPATTVYEDDTLCAFLDIRPIARGHTLVIPKRHAGTLDDLDAALGARVFALGHRLAKALRRSPLGSDGANLILNDGKSAFQTVHHVHLHVVPRQNGDIRTFATGFLFRGRVGRQPDRAATAAAIRTGLARLDTEEPAGPSDTRDKESKA</sequence>
<dbReference type="PROSITE" id="PS51084">
    <property type="entry name" value="HIT_2"/>
    <property type="match status" value="1"/>
</dbReference>
<dbReference type="InterPro" id="IPR001310">
    <property type="entry name" value="Histidine_triad_HIT"/>
</dbReference>
<dbReference type="Gene3D" id="3.30.428.10">
    <property type="entry name" value="HIT-like"/>
    <property type="match status" value="1"/>
</dbReference>
<dbReference type="PANTHER" id="PTHR46648">
    <property type="entry name" value="HIT FAMILY PROTEIN 1"/>
    <property type="match status" value="1"/>
</dbReference>
<dbReference type="InterPro" id="IPR019808">
    <property type="entry name" value="Histidine_triad_CS"/>
</dbReference>
<evidence type="ECO:0000259" key="3">
    <source>
        <dbReference type="PROSITE" id="PS51084"/>
    </source>
</evidence>
<comment type="caution">
    <text evidence="4">The sequence shown here is derived from an EMBL/GenBank/DDBJ whole genome shotgun (WGS) entry which is preliminary data.</text>
</comment>
<dbReference type="PANTHER" id="PTHR46648:SF1">
    <property type="entry name" value="ADENOSINE 5'-MONOPHOSPHORAMIDASE HNT1"/>
    <property type="match status" value="1"/>
</dbReference>
<dbReference type="SUPFAM" id="SSF54197">
    <property type="entry name" value="HIT-like"/>
    <property type="match status" value="1"/>
</dbReference>
<evidence type="ECO:0000313" key="4">
    <source>
        <dbReference type="EMBL" id="MBU3061723.1"/>
    </source>
</evidence>
<organism evidence="4 5">
    <name type="scientific">Nocardia albiluteola</name>
    <dbReference type="NCBI Taxonomy" id="2842303"/>
    <lineage>
        <taxon>Bacteria</taxon>
        <taxon>Bacillati</taxon>
        <taxon>Actinomycetota</taxon>
        <taxon>Actinomycetes</taxon>
        <taxon>Mycobacteriales</taxon>
        <taxon>Nocardiaceae</taxon>
        <taxon>Nocardia</taxon>
    </lineage>
</organism>
<dbReference type="Pfam" id="PF01230">
    <property type="entry name" value="HIT"/>
    <property type="match status" value="1"/>
</dbReference>
<protein>
    <submittedName>
        <fullName evidence="4">HIT domain-containing protein</fullName>
    </submittedName>
</protein>
<dbReference type="RefSeq" id="WP_215916557.1">
    <property type="nucleotide sequence ID" value="NZ_JAHKNI010000002.1"/>
</dbReference>
<feature type="domain" description="HIT" evidence="3">
    <location>
        <begin position="20"/>
        <end position="128"/>
    </location>
</feature>
<gene>
    <name evidence="4" type="ORF">KO481_09325</name>
</gene>